<feature type="domain" description="NolW-like" evidence="8">
    <location>
        <begin position="632"/>
        <end position="767"/>
    </location>
</feature>
<evidence type="ECO:0000256" key="3">
    <source>
        <dbReference type="ARBA" id="ARBA00023136"/>
    </source>
</evidence>
<evidence type="ECO:0000256" key="4">
    <source>
        <dbReference type="RuleBase" id="RU004003"/>
    </source>
</evidence>
<feature type="region of interest" description="Disordered" evidence="6">
    <location>
        <begin position="1025"/>
        <end position="1070"/>
    </location>
</feature>
<dbReference type="PANTHER" id="PTHR30332:SF17">
    <property type="entry name" value="TYPE IV PILIATION SYSTEM PROTEIN DR_0774-RELATED"/>
    <property type="match status" value="1"/>
</dbReference>
<feature type="region of interest" description="Disordered" evidence="6">
    <location>
        <begin position="56"/>
        <end position="97"/>
    </location>
</feature>
<keyword evidence="10" id="KW-1185">Reference proteome</keyword>
<feature type="domain" description="Type II/III secretion system secretin-like" evidence="7">
    <location>
        <begin position="839"/>
        <end position="1001"/>
    </location>
</feature>
<dbReference type="InterPro" id="IPR004846">
    <property type="entry name" value="T2SS/T3SS_dom"/>
</dbReference>
<evidence type="ECO:0000259" key="8">
    <source>
        <dbReference type="Pfam" id="PF03958"/>
    </source>
</evidence>
<dbReference type="InterPro" id="IPR050810">
    <property type="entry name" value="Bact_Secretion_Sys_Channel"/>
</dbReference>
<feature type="compositionally biased region" description="Polar residues" evidence="6">
    <location>
        <begin position="670"/>
        <end position="679"/>
    </location>
</feature>
<gene>
    <name evidence="9" type="ORF">HNQ40_001708</name>
</gene>
<evidence type="ECO:0000256" key="6">
    <source>
        <dbReference type="SAM" id="MobiDB-lite"/>
    </source>
</evidence>
<feature type="domain" description="NolW-like" evidence="8">
    <location>
        <begin position="264"/>
        <end position="373"/>
    </location>
</feature>
<protein>
    <submittedName>
        <fullName evidence="9">General secretion pathway protein D</fullName>
    </submittedName>
</protein>
<proteinExistence type="inferred from homology"/>
<dbReference type="EMBL" id="JACHGY010000001">
    <property type="protein sequence ID" value="MBB6429902.1"/>
    <property type="molecule type" value="Genomic_DNA"/>
</dbReference>
<keyword evidence="2" id="KW-0732">Signal</keyword>
<dbReference type="RefSeq" id="WP_184677458.1">
    <property type="nucleotide sequence ID" value="NZ_JACHGY010000001.1"/>
</dbReference>
<comment type="similarity">
    <text evidence="4">Belongs to the bacterial secretin family.</text>
</comment>
<evidence type="ECO:0000313" key="10">
    <source>
        <dbReference type="Proteomes" id="UP000541810"/>
    </source>
</evidence>
<name>A0A7X0LKG8_9BACT</name>
<comment type="caution">
    <text evidence="9">The sequence shown here is derived from an EMBL/GenBank/DDBJ whole genome shotgun (WGS) entry which is preliminary data.</text>
</comment>
<feature type="compositionally biased region" description="Acidic residues" evidence="6">
    <location>
        <begin position="74"/>
        <end position="89"/>
    </location>
</feature>
<keyword evidence="3" id="KW-0472">Membrane</keyword>
<dbReference type="GO" id="GO:0009306">
    <property type="term" value="P:protein secretion"/>
    <property type="evidence" value="ECO:0007669"/>
    <property type="project" value="InterPro"/>
</dbReference>
<dbReference type="InterPro" id="IPR005644">
    <property type="entry name" value="NolW-like"/>
</dbReference>
<evidence type="ECO:0000256" key="1">
    <source>
        <dbReference type="ARBA" id="ARBA00004370"/>
    </source>
</evidence>
<organism evidence="9 10">
    <name type="scientific">Algisphaera agarilytica</name>
    <dbReference type="NCBI Taxonomy" id="1385975"/>
    <lineage>
        <taxon>Bacteria</taxon>
        <taxon>Pseudomonadati</taxon>
        <taxon>Planctomycetota</taxon>
        <taxon>Phycisphaerae</taxon>
        <taxon>Phycisphaerales</taxon>
        <taxon>Phycisphaeraceae</taxon>
        <taxon>Algisphaera</taxon>
    </lineage>
</organism>
<evidence type="ECO:0000259" key="7">
    <source>
        <dbReference type="Pfam" id="PF00263"/>
    </source>
</evidence>
<evidence type="ECO:0000313" key="9">
    <source>
        <dbReference type="EMBL" id="MBB6429902.1"/>
    </source>
</evidence>
<reference evidence="9 10" key="1">
    <citation type="submission" date="2020-08" db="EMBL/GenBank/DDBJ databases">
        <title>Genomic Encyclopedia of Type Strains, Phase IV (KMG-IV): sequencing the most valuable type-strain genomes for metagenomic binning, comparative biology and taxonomic classification.</title>
        <authorList>
            <person name="Goeker M."/>
        </authorList>
    </citation>
    <scope>NUCLEOTIDE SEQUENCE [LARGE SCALE GENOMIC DNA]</scope>
    <source>
        <strain evidence="9 10">DSM 103725</strain>
    </source>
</reference>
<dbReference type="InterPro" id="IPR038591">
    <property type="entry name" value="NolW-like_sf"/>
</dbReference>
<keyword evidence="5" id="KW-0813">Transport</keyword>
<feature type="compositionally biased region" description="Acidic residues" evidence="6">
    <location>
        <begin position="1056"/>
        <end position="1070"/>
    </location>
</feature>
<dbReference type="Proteomes" id="UP000541810">
    <property type="component" value="Unassembled WGS sequence"/>
</dbReference>
<dbReference type="Pfam" id="PF03958">
    <property type="entry name" value="Secretin_N"/>
    <property type="match status" value="2"/>
</dbReference>
<comment type="subcellular location">
    <subcellularLocation>
        <location evidence="5">Cell outer membrane</location>
    </subcellularLocation>
    <subcellularLocation>
        <location evidence="1">Membrane</location>
    </subcellularLocation>
</comment>
<accession>A0A7X0LKG8</accession>
<dbReference type="GO" id="GO:0009279">
    <property type="term" value="C:cell outer membrane"/>
    <property type="evidence" value="ECO:0007669"/>
    <property type="project" value="UniProtKB-SubCell"/>
</dbReference>
<dbReference type="AlphaFoldDB" id="A0A7X0LKG8"/>
<sequence length="1070" mass="118378">MPHHLLSTLYVWSARSVRAVLVIGAYLLCLSLMNPAAVAQDAVEAVEVVEAEAVEQAEPVAEDGGEVENAVAEPGDEAEGDSEEAEEEEPKPKTVSVSFRDTELSQIAGFYGRELDKPVLVDQSVANNRLTIMSNKEIPLNEAFELIGNALRQRGVIVVEGPRQIELLPIAQIRRINRPVVPAEQSVTELDDQSTIVDKIFRIEHYDVTRLKDLVVPMLPEYAFLVADPNLDRLVVTAAAGDLIHIERLVASLDVPRANDTIEKIFTVKNGDASEIATMVRTILAGTLGDESLAVFTTPSPQGNNNRNRGGRNRGGGNRSNNDAGSNTLFVERNEAPIMLQADLSRNWIIAAAPPAVMDQIEKWIIELDKPKERNEPYQLFDIEHADVDELAGQINEAINAMPDADIRASVRVIPFVKSRQILVYGSQRGRSLVRSLLDQLDIESSQFQLIKEIAIKHDSAENVKAKIEELFNNEQSSGSRYTYYFGNSRPQQKDLTVTADTQRNTVTIMTDPVRMRRIEEIIKEQWDLPVDLDDVKPKVYDLQYSDPVQVQELLEEMFTKSSSTSSFSWFSGTRTTETSNPVGRLFGEFSFNAMQDSNKLIVSTKNPANYVVIDELLKEIDQPQDAGVPIIIELKHANAEDVAEQLNAMFSEPGTPAAITRTERGLSDSIRQTSTASDRGNNGNNNQNNNNQNRNNQGGGENDPSQMNFWWSQSRPNINEQPTSNLIGKPRIVPVNRRNAIMVMAPRAHVAPLRDLVAELDKPGSQVVIHAIITEVQHDDESTLGVRFASDPGIFNDSRLADQAFGGGINADYSQGIFSGDGILNADVNLNFLIQLLVNNLNLSVINEPRLMTADNQEAHFFDGQDVPVVVSDLTGSGNDGDITRTFDYEAVGTRLHARPHITQDGEIDLRVNLELSRIVNGTTVFGNFIFDRRTTTTHVTLKDGQTIVISGIIEQEDFAEVRKFPLFGDIPLVGGLFRSTDTGVRNREVIAFITPHIVKDGRAADEKTQSNREWLERVRGAMAVPKDVNNKEQEDDRFTTPEQRGIASDAAIEAAEEAEAAEAAEESE</sequence>
<evidence type="ECO:0000256" key="2">
    <source>
        <dbReference type="ARBA" id="ARBA00022729"/>
    </source>
</evidence>
<feature type="compositionally biased region" description="Low complexity" evidence="6">
    <location>
        <begin position="680"/>
        <end position="697"/>
    </location>
</feature>
<evidence type="ECO:0000256" key="5">
    <source>
        <dbReference type="RuleBase" id="RU004004"/>
    </source>
</evidence>
<dbReference type="InterPro" id="IPR001775">
    <property type="entry name" value="GspD/PilQ"/>
</dbReference>
<feature type="region of interest" description="Disordered" evidence="6">
    <location>
        <begin position="294"/>
        <end position="326"/>
    </location>
</feature>
<dbReference type="PANTHER" id="PTHR30332">
    <property type="entry name" value="PROBABLE GENERAL SECRETION PATHWAY PROTEIN D"/>
    <property type="match status" value="1"/>
</dbReference>
<dbReference type="Gene3D" id="3.30.1370.120">
    <property type="match status" value="6"/>
</dbReference>
<feature type="compositionally biased region" description="Basic and acidic residues" evidence="6">
    <location>
        <begin position="1030"/>
        <end position="1041"/>
    </location>
</feature>
<dbReference type="GO" id="GO:0015627">
    <property type="term" value="C:type II protein secretion system complex"/>
    <property type="evidence" value="ECO:0007669"/>
    <property type="project" value="TreeGrafter"/>
</dbReference>
<dbReference type="Pfam" id="PF00263">
    <property type="entry name" value="Secretin"/>
    <property type="match status" value="1"/>
</dbReference>
<feature type="region of interest" description="Disordered" evidence="6">
    <location>
        <begin position="660"/>
        <end position="711"/>
    </location>
</feature>
<dbReference type="PRINTS" id="PR00811">
    <property type="entry name" value="BCTERIALGSPD"/>
</dbReference>
<feature type="compositionally biased region" description="Acidic residues" evidence="6">
    <location>
        <begin position="56"/>
        <end position="66"/>
    </location>
</feature>